<gene>
    <name evidence="1" type="ORF">V8G54_015926</name>
</gene>
<protein>
    <submittedName>
        <fullName evidence="1">Uncharacterized protein</fullName>
    </submittedName>
</protein>
<dbReference type="Proteomes" id="UP001374535">
    <property type="component" value="Chromosome 5"/>
</dbReference>
<accession>A0AAQ3NK89</accession>
<name>A0AAQ3NK89_VIGMU</name>
<reference evidence="1 2" key="1">
    <citation type="journal article" date="2023" name="Life. Sci Alliance">
        <title>Evolutionary insights into 3D genome organization and epigenetic landscape of Vigna mungo.</title>
        <authorList>
            <person name="Junaid A."/>
            <person name="Singh B."/>
            <person name="Bhatia S."/>
        </authorList>
    </citation>
    <scope>NUCLEOTIDE SEQUENCE [LARGE SCALE GENOMIC DNA]</scope>
    <source>
        <strain evidence="1">Urdbean</strain>
    </source>
</reference>
<evidence type="ECO:0000313" key="2">
    <source>
        <dbReference type="Proteomes" id="UP001374535"/>
    </source>
</evidence>
<sequence length="268" mass="30558">MNIDFIEGQSGNFLLPPPQNLNSSSSQITSPNIFCGSHHDNLTSERSNSVVNHHETVVAAITTTAKDQTRSRAQDFPNQNFDTQNVNWETRTELLKMQIEISFDTLLEPISSIKHKEFDSPIIFNSGTRNTIFPHAQTLPPSNKRSRGRSATDPMKLHRLLAALVAGSTVTVAGSTKSGGLCGLTKRPRRGKRRGRRMEKDRNSEICKFLFWGWFEEENELWVLRRKKMKWELCLGTELLQIRTFEDSIGKFYKNGTKMGRPYENRDA</sequence>
<organism evidence="1 2">
    <name type="scientific">Vigna mungo</name>
    <name type="common">Black gram</name>
    <name type="synonym">Phaseolus mungo</name>
    <dbReference type="NCBI Taxonomy" id="3915"/>
    <lineage>
        <taxon>Eukaryota</taxon>
        <taxon>Viridiplantae</taxon>
        <taxon>Streptophyta</taxon>
        <taxon>Embryophyta</taxon>
        <taxon>Tracheophyta</taxon>
        <taxon>Spermatophyta</taxon>
        <taxon>Magnoliopsida</taxon>
        <taxon>eudicotyledons</taxon>
        <taxon>Gunneridae</taxon>
        <taxon>Pentapetalae</taxon>
        <taxon>rosids</taxon>
        <taxon>fabids</taxon>
        <taxon>Fabales</taxon>
        <taxon>Fabaceae</taxon>
        <taxon>Papilionoideae</taxon>
        <taxon>50 kb inversion clade</taxon>
        <taxon>NPAAA clade</taxon>
        <taxon>indigoferoid/millettioid clade</taxon>
        <taxon>Phaseoleae</taxon>
        <taxon>Vigna</taxon>
    </lineage>
</organism>
<dbReference type="EMBL" id="CP144696">
    <property type="protein sequence ID" value="WVZ11396.1"/>
    <property type="molecule type" value="Genomic_DNA"/>
</dbReference>
<proteinExistence type="predicted"/>
<evidence type="ECO:0000313" key="1">
    <source>
        <dbReference type="EMBL" id="WVZ11396.1"/>
    </source>
</evidence>
<keyword evidence="2" id="KW-1185">Reference proteome</keyword>
<dbReference type="AlphaFoldDB" id="A0AAQ3NK89"/>